<keyword evidence="1" id="KW-0240">DNA-directed RNA polymerase</keyword>
<feature type="domain" description="RNA polymerase III subunit RPC82-related helix-turn-helix" evidence="2">
    <location>
        <begin position="5"/>
        <end position="60"/>
    </location>
</feature>
<dbReference type="EMBL" id="JH370137">
    <property type="protein sequence ID" value="ELA41867.1"/>
    <property type="molecule type" value="Genomic_DNA"/>
</dbReference>
<dbReference type="OrthoDB" id="2190900at2759"/>
<dbReference type="Pfam" id="PF08221">
    <property type="entry name" value="HTH_9"/>
    <property type="match status" value="1"/>
</dbReference>
<keyword evidence="4" id="KW-1185">Reference proteome</keyword>
<name>L2GNG9_VITCO</name>
<comment type="subunit">
    <text evidence="1">Component of the RNA polymerase III (Pol III) complex consisting of 17 subunits.</text>
</comment>
<keyword evidence="1" id="KW-0539">Nucleus</keyword>
<dbReference type="RefSeq" id="XP_007604497.1">
    <property type="nucleotide sequence ID" value="XM_007604435.1"/>
</dbReference>
<dbReference type="InParanoid" id="L2GNG9"/>
<dbReference type="HOGENOM" id="CLU_669209_0_0_1"/>
<proteinExistence type="inferred from homology"/>
<dbReference type="InterPro" id="IPR039748">
    <property type="entry name" value="RPC3"/>
</dbReference>
<gene>
    <name evidence="3" type="ORF">VICG_01051</name>
</gene>
<dbReference type="InterPro" id="IPR013197">
    <property type="entry name" value="RNA_pol_III_RPC82-rel_HTH"/>
</dbReference>
<protein>
    <recommendedName>
        <fullName evidence="1">DNA-directed RNA polymerase III subunit RPC3</fullName>
        <shortName evidence="1">RNA polymerase III subunit C3</shortName>
    </recommendedName>
</protein>
<dbReference type="Gene3D" id="1.10.10.10">
    <property type="entry name" value="Winged helix-like DNA-binding domain superfamily/Winged helix DNA-binding domain"/>
    <property type="match status" value="1"/>
</dbReference>
<comment type="function">
    <text evidence="1">DNA-dependent RNA polymerase catalyzes the transcription of DNA into RNA using the four ribonucleoside triphosphates as substrates. Specific core component of RNA polymerase III which synthesizes small RNAs, such as 5S rRNA and tRNAs.</text>
</comment>
<dbReference type="PANTHER" id="PTHR12949:SF0">
    <property type="entry name" value="DNA-DIRECTED RNA POLYMERASE III SUBUNIT RPC3"/>
    <property type="match status" value="1"/>
</dbReference>
<dbReference type="OMA" id="MIPRTAD"/>
<dbReference type="AlphaFoldDB" id="L2GNG9"/>
<dbReference type="GeneID" id="19881762"/>
<keyword evidence="1" id="KW-0804">Transcription</keyword>
<evidence type="ECO:0000313" key="4">
    <source>
        <dbReference type="Proteomes" id="UP000011082"/>
    </source>
</evidence>
<organism evidence="3 4">
    <name type="scientific">Vittaforma corneae (strain ATCC 50505)</name>
    <name type="common">Microsporidian parasite</name>
    <name type="synonym">Nosema corneum</name>
    <dbReference type="NCBI Taxonomy" id="993615"/>
    <lineage>
        <taxon>Eukaryota</taxon>
        <taxon>Fungi</taxon>
        <taxon>Fungi incertae sedis</taxon>
        <taxon>Microsporidia</taxon>
        <taxon>Nosematidae</taxon>
        <taxon>Vittaforma</taxon>
    </lineage>
</organism>
<dbReference type="InterPro" id="IPR036388">
    <property type="entry name" value="WH-like_DNA-bd_sf"/>
</dbReference>
<evidence type="ECO:0000313" key="3">
    <source>
        <dbReference type="EMBL" id="ELA41867.1"/>
    </source>
</evidence>
<comment type="subcellular location">
    <subcellularLocation>
        <location evidence="1">Nucleus</location>
    </subcellularLocation>
</comment>
<dbReference type="GO" id="GO:0005666">
    <property type="term" value="C:RNA polymerase III complex"/>
    <property type="evidence" value="ECO:0007669"/>
    <property type="project" value="UniProtKB-UniRule"/>
</dbReference>
<dbReference type="STRING" id="993615.L2GNG9"/>
<sequence length="402" mass="46053">MSLEELILSDYGTIPKTIGMFLLKCNSSTYLQIQSATKLSDEDLTDGLSLLIQRRIVKFFIFEKVYKYSVLKSMIKRRMYFSVYLSYVSQNYSSKHAKYFSKIMVNGTFKETGENMDSETSTVVDDLINAGILKIEVFSTKTSEMDSCNSSKQFKPSNKFLTVNFSLLDQKIFEEETVKYVSRRYNEAAGSVLKALLKCESGNRDSIIDNLDSTKVLISDKGSLVNERENIDEYLKYLCSANVITQGMDERKSYFFGLPKNTLKAYKLSLIIKDSSMRRIFNMILNKPLVEDKDITIRSLLGINKVKTALLSLQRLGMISQRCIGDYTSGSRIEHSWFVDTSHACLSILKRIEKHICGKLEKINECWTLNYLNEDCMNNYNVWTSDFISLATDHLVLSYGLN</sequence>
<dbReference type="Proteomes" id="UP000011082">
    <property type="component" value="Unassembled WGS sequence"/>
</dbReference>
<evidence type="ECO:0000256" key="1">
    <source>
        <dbReference type="RuleBase" id="RU367076"/>
    </source>
</evidence>
<reference evidence="4" key="1">
    <citation type="submission" date="2011-05" db="EMBL/GenBank/DDBJ databases">
        <title>The genome sequence of Vittaforma corneae strain ATCC 50505.</title>
        <authorList>
            <consortium name="The Broad Institute Genome Sequencing Platform"/>
            <person name="Cuomo C."/>
            <person name="Didier E."/>
            <person name="Bowers L."/>
            <person name="Young S.K."/>
            <person name="Zeng Q."/>
            <person name="Gargeya S."/>
            <person name="Fitzgerald M."/>
            <person name="Haas B."/>
            <person name="Abouelleil A."/>
            <person name="Alvarado L."/>
            <person name="Arachchi H.M."/>
            <person name="Berlin A."/>
            <person name="Chapman S.B."/>
            <person name="Gearin G."/>
            <person name="Goldberg J."/>
            <person name="Griggs A."/>
            <person name="Gujja S."/>
            <person name="Hansen M."/>
            <person name="Heiman D."/>
            <person name="Howarth C."/>
            <person name="Larimer J."/>
            <person name="Lui A."/>
            <person name="MacDonald P.J.P."/>
            <person name="McCowen C."/>
            <person name="Montmayeur A."/>
            <person name="Murphy C."/>
            <person name="Neiman D."/>
            <person name="Pearson M."/>
            <person name="Priest M."/>
            <person name="Roberts A."/>
            <person name="Saif S."/>
            <person name="Shea T."/>
            <person name="Sisk P."/>
            <person name="Stolte C."/>
            <person name="Sykes S."/>
            <person name="Wortman J."/>
            <person name="Nusbaum C."/>
            <person name="Birren B."/>
        </authorList>
    </citation>
    <scope>NUCLEOTIDE SEQUENCE [LARGE SCALE GENOMIC DNA]</scope>
    <source>
        <strain evidence="4">ATCC 50505</strain>
    </source>
</reference>
<dbReference type="VEuPathDB" id="MicrosporidiaDB:VICG_01051"/>
<dbReference type="PANTHER" id="PTHR12949">
    <property type="entry name" value="RNA POLYMERASE III DNA DIRECTED -RELATED"/>
    <property type="match status" value="1"/>
</dbReference>
<evidence type="ECO:0000259" key="2">
    <source>
        <dbReference type="Pfam" id="PF08221"/>
    </source>
</evidence>
<dbReference type="GO" id="GO:0003697">
    <property type="term" value="F:single-stranded DNA binding"/>
    <property type="evidence" value="ECO:0007669"/>
    <property type="project" value="UniProtKB-UniRule"/>
</dbReference>
<accession>L2GNG9</accession>
<comment type="similarity">
    <text evidence="1">Belongs to the RNA polymerase beta chain family.</text>
</comment>